<name>A0A6S7HKX9_PARCT</name>
<evidence type="ECO:0000256" key="2">
    <source>
        <dbReference type="ARBA" id="ARBA00022695"/>
    </source>
</evidence>
<proteinExistence type="predicted"/>
<sequence length="119" mass="14359">FLSDEGNIDIGHRCKRYRNWAVLSQKRGNEEKVIAYFSRSLNRTQRQYCTTRREVLAVVKSLAHFHPYLNGRKFAARTDHFSLRLLVNFKYAEGQLARWLQKIQRYDLKIEHRHGKYYL</sequence>
<dbReference type="Gene3D" id="3.10.20.370">
    <property type="match status" value="1"/>
</dbReference>
<dbReference type="GO" id="GO:0016787">
    <property type="term" value="F:hydrolase activity"/>
    <property type="evidence" value="ECO:0007669"/>
    <property type="project" value="UniProtKB-KW"/>
</dbReference>
<dbReference type="PANTHER" id="PTHR37984:SF5">
    <property type="entry name" value="PROTEIN NYNRIN-LIKE"/>
    <property type="match status" value="1"/>
</dbReference>
<dbReference type="CDD" id="cd09274">
    <property type="entry name" value="RNase_HI_RT_Ty3"/>
    <property type="match status" value="1"/>
</dbReference>
<dbReference type="AlphaFoldDB" id="A0A6S7HKX9"/>
<evidence type="ECO:0000256" key="5">
    <source>
        <dbReference type="ARBA" id="ARBA00022801"/>
    </source>
</evidence>
<accession>A0A6S7HKX9</accession>
<keyword evidence="2" id="KW-0548">Nucleotidyltransferase</keyword>
<evidence type="ECO:0000256" key="4">
    <source>
        <dbReference type="ARBA" id="ARBA00022759"/>
    </source>
</evidence>
<dbReference type="Proteomes" id="UP001152795">
    <property type="component" value="Unassembled WGS sequence"/>
</dbReference>
<evidence type="ECO:0000256" key="3">
    <source>
        <dbReference type="ARBA" id="ARBA00022722"/>
    </source>
</evidence>
<dbReference type="FunFam" id="3.10.20.370:FF:000001">
    <property type="entry name" value="Retrovirus-related Pol polyprotein from transposon 17.6-like protein"/>
    <property type="match status" value="1"/>
</dbReference>
<dbReference type="InterPro" id="IPR041373">
    <property type="entry name" value="RT_RNaseH"/>
</dbReference>
<protein>
    <submittedName>
        <fullName evidence="8">Retrovirus-related Pol poly from transposon</fullName>
    </submittedName>
</protein>
<dbReference type="SUPFAM" id="SSF56672">
    <property type="entry name" value="DNA/RNA polymerases"/>
    <property type="match status" value="1"/>
</dbReference>
<dbReference type="PANTHER" id="PTHR37984">
    <property type="entry name" value="PROTEIN CBG26694"/>
    <property type="match status" value="1"/>
</dbReference>
<organism evidence="8 9">
    <name type="scientific">Paramuricea clavata</name>
    <name type="common">Red gorgonian</name>
    <name type="synonym">Violescent sea-whip</name>
    <dbReference type="NCBI Taxonomy" id="317549"/>
    <lineage>
        <taxon>Eukaryota</taxon>
        <taxon>Metazoa</taxon>
        <taxon>Cnidaria</taxon>
        <taxon>Anthozoa</taxon>
        <taxon>Octocorallia</taxon>
        <taxon>Malacalcyonacea</taxon>
        <taxon>Plexauridae</taxon>
        <taxon>Paramuricea</taxon>
    </lineage>
</organism>
<dbReference type="GO" id="GO:0004519">
    <property type="term" value="F:endonuclease activity"/>
    <property type="evidence" value="ECO:0007669"/>
    <property type="project" value="UniProtKB-KW"/>
</dbReference>
<feature type="domain" description="Reverse transcriptase RNase H-like" evidence="7">
    <location>
        <begin position="21"/>
        <end position="106"/>
    </location>
</feature>
<evidence type="ECO:0000313" key="8">
    <source>
        <dbReference type="EMBL" id="CAB3996360.1"/>
    </source>
</evidence>
<evidence type="ECO:0000256" key="1">
    <source>
        <dbReference type="ARBA" id="ARBA00022679"/>
    </source>
</evidence>
<feature type="non-terminal residue" evidence="8">
    <location>
        <position position="1"/>
    </location>
</feature>
<keyword evidence="1" id="KW-0808">Transferase</keyword>
<evidence type="ECO:0000256" key="6">
    <source>
        <dbReference type="ARBA" id="ARBA00022918"/>
    </source>
</evidence>
<comment type="caution">
    <text evidence="8">The sequence shown here is derived from an EMBL/GenBank/DDBJ whole genome shotgun (WGS) entry which is preliminary data.</text>
</comment>
<dbReference type="GO" id="GO:0003964">
    <property type="term" value="F:RNA-directed DNA polymerase activity"/>
    <property type="evidence" value="ECO:0007669"/>
    <property type="project" value="UniProtKB-KW"/>
</dbReference>
<keyword evidence="6" id="KW-0695">RNA-directed DNA polymerase</keyword>
<gene>
    <name evidence="8" type="ORF">PACLA_8A076207</name>
</gene>
<dbReference type="Pfam" id="PF17917">
    <property type="entry name" value="RT_RNaseH"/>
    <property type="match status" value="1"/>
</dbReference>
<keyword evidence="4" id="KW-0255">Endonuclease</keyword>
<keyword evidence="3" id="KW-0540">Nuclease</keyword>
<dbReference type="InterPro" id="IPR050951">
    <property type="entry name" value="Retrovirus_Pol_polyprotein"/>
</dbReference>
<dbReference type="InterPro" id="IPR043502">
    <property type="entry name" value="DNA/RNA_pol_sf"/>
</dbReference>
<dbReference type="EMBL" id="CACRXK020002852">
    <property type="protein sequence ID" value="CAB3996360.1"/>
    <property type="molecule type" value="Genomic_DNA"/>
</dbReference>
<evidence type="ECO:0000259" key="7">
    <source>
        <dbReference type="Pfam" id="PF17917"/>
    </source>
</evidence>
<dbReference type="OrthoDB" id="6926057at2759"/>
<reference evidence="8" key="1">
    <citation type="submission" date="2020-04" db="EMBL/GenBank/DDBJ databases">
        <authorList>
            <person name="Alioto T."/>
            <person name="Alioto T."/>
            <person name="Gomez Garrido J."/>
        </authorList>
    </citation>
    <scope>NUCLEOTIDE SEQUENCE</scope>
    <source>
        <strain evidence="8">A484AB</strain>
    </source>
</reference>
<evidence type="ECO:0000313" key="9">
    <source>
        <dbReference type="Proteomes" id="UP001152795"/>
    </source>
</evidence>
<keyword evidence="9" id="KW-1185">Reference proteome</keyword>
<keyword evidence="5" id="KW-0378">Hydrolase</keyword>